<feature type="modified residue" description="4-aspartylphosphate" evidence="6">
    <location>
        <position position="53"/>
    </location>
</feature>
<dbReference type="AlphaFoldDB" id="A0A7C4TCP1"/>
<comment type="caution">
    <text evidence="8">The sequence shown here is derived from an EMBL/GenBank/DDBJ whole genome shotgun (WGS) entry which is preliminary data.</text>
</comment>
<keyword evidence="1 6" id="KW-0597">Phosphoprotein</keyword>
<feature type="domain" description="Response regulatory" evidence="7">
    <location>
        <begin position="4"/>
        <end position="120"/>
    </location>
</feature>
<evidence type="ECO:0000256" key="6">
    <source>
        <dbReference type="PROSITE-ProRule" id="PRU00169"/>
    </source>
</evidence>
<dbReference type="PANTHER" id="PTHR44591:SF3">
    <property type="entry name" value="RESPONSE REGULATORY DOMAIN-CONTAINING PROTEIN"/>
    <property type="match status" value="1"/>
</dbReference>
<dbReference type="InterPro" id="IPR050595">
    <property type="entry name" value="Bact_response_regulator"/>
</dbReference>
<dbReference type="PROSITE" id="PS50110">
    <property type="entry name" value="RESPONSE_REGULATORY"/>
    <property type="match status" value="1"/>
</dbReference>
<dbReference type="FunFam" id="3.40.50.2300:FF:000001">
    <property type="entry name" value="DNA-binding response regulator PhoB"/>
    <property type="match status" value="1"/>
</dbReference>
<dbReference type="GO" id="GO:0000160">
    <property type="term" value="P:phosphorelay signal transduction system"/>
    <property type="evidence" value="ECO:0007669"/>
    <property type="project" value="UniProtKB-KW"/>
</dbReference>
<evidence type="ECO:0000256" key="2">
    <source>
        <dbReference type="ARBA" id="ARBA00023012"/>
    </source>
</evidence>
<keyword evidence="2" id="KW-0902">Two-component regulatory system</keyword>
<evidence type="ECO:0000256" key="4">
    <source>
        <dbReference type="ARBA" id="ARBA00023125"/>
    </source>
</evidence>
<dbReference type="Gene3D" id="3.40.50.2300">
    <property type="match status" value="1"/>
</dbReference>
<keyword evidence="4" id="KW-0238">DNA-binding</keyword>
<organism evidence="8">
    <name type="scientific">candidate division WOR-3 bacterium</name>
    <dbReference type="NCBI Taxonomy" id="2052148"/>
    <lineage>
        <taxon>Bacteria</taxon>
        <taxon>Bacteria division WOR-3</taxon>
    </lineage>
</organism>
<evidence type="ECO:0000256" key="3">
    <source>
        <dbReference type="ARBA" id="ARBA00023015"/>
    </source>
</evidence>
<dbReference type="GO" id="GO:0003677">
    <property type="term" value="F:DNA binding"/>
    <property type="evidence" value="ECO:0007669"/>
    <property type="project" value="UniProtKB-KW"/>
</dbReference>
<reference evidence="8" key="1">
    <citation type="journal article" date="2020" name="mSystems">
        <title>Genome- and Community-Level Interaction Insights into Carbon Utilization and Element Cycling Functions of Hydrothermarchaeota in Hydrothermal Sediment.</title>
        <authorList>
            <person name="Zhou Z."/>
            <person name="Liu Y."/>
            <person name="Xu W."/>
            <person name="Pan J."/>
            <person name="Luo Z.H."/>
            <person name="Li M."/>
        </authorList>
    </citation>
    <scope>NUCLEOTIDE SEQUENCE [LARGE SCALE GENOMIC DNA]</scope>
    <source>
        <strain evidence="8">SpSt-774</strain>
    </source>
</reference>
<gene>
    <name evidence="8" type="ORF">ENV60_08970</name>
</gene>
<evidence type="ECO:0000256" key="5">
    <source>
        <dbReference type="ARBA" id="ARBA00023163"/>
    </source>
</evidence>
<evidence type="ECO:0000259" key="7">
    <source>
        <dbReference type="PROSITE" id="PS50110"/>
    </source>
</evidence>
<dbReference type="Pfam" id="PF00072">
    <property type="entry name" value="Response_reg"/>
    <property type="match status" value="1"/>
</dbReference>
<dbReference type="PANTHER" id="PTHR44591">
    <property type="entry name" value="STRESS RESPONSE REGULATOR PROTEIN 1"/>
    <property type="match status" value="1"/>
</dbReference>
<name>A0A7C4TCP1_UNCW3</name>
<keyword evidence="3" id="KW-0805">Transcription regulation</keyword>
<dbReference type="SMART" id="SM00448">
    <property type="entry name" value="REC"/>
    <property type="match status" value="1"/>
</dbReference>
<dbReference type="InterPro" id="IPR011006">
    <property type="entry name" value="CheY-like_superfamily"/>
</dbReference>
<evidence type="ECO:0000256" key="1">
    <source>
        <dbReference type="ARBA" id="ARBA00022553"/>
    </source>
</evidence>
<sequence>MSKKILVIDDEEDILDFVQRVLKDAGYLVFSARDAKEGFSVLNSQKIDLVLLDIMLPEIDGWEILKMMRSSPNLKEIPVAMLTARVDAQDKIIGLKEGAVDYICKPFTADQLLHRIQQLFGYLAHNKNE</sequence>
<dbReference type="InterPro" id="IPR001789">
    <property type="entry name" value="Sig_transdc_resp-reg_receiver"/>
</dbReference>
<dbReference type="SUPFAM" id="SSF52172">
    <property type="entry name" value="CheY-like"/>
    <property type="match status" value="1"/>
</dbReference>
<proteinExistence type="predicted"/>
<dbReference type="EMBL" id="DTGZ01000168">
    <property type="protein sequence ID" value="HGV98408.1"/>
    <property type="molecule type" value="Genomic_DNA"/>
</dbReference>
<evidence type="ECO:0000313" key="8">
    <source>
        <dbReference type="EMBL" id="HGV98408.1"/>
    </source>
</evidence>
<protein>
    <submittedName>
        <fullName evidence="8">Response regulator transcription factor</fullName>
    </submittedName>
</protein>
<keyword evidence="5" id="KW-0804">Transcription</keyword>
<accession>A0A7C4TCP1</accession>